<comment type="caution">
    <text evidence="1">The sequence shown here is derived from an EMBL/GenBank/DDBJ whole genome shotgun (WGS) entry which is preliminary data.</text>
</comment>
<sequence>MDFLFGSLIFFPSTQSKFILKIIVMHVKFHYETLSSGIEELKKRGFILDFNLQENSFFSPESKFRVGDFKIVDIYRYEGDTDPADEVCLYALESVAGNRGFLLASYGASTDEYSTKLLALLKEIS</sequence>
<proteinExistence type="predicted"/>
<dbReference type="EMBL" id="JBHSBY010000101">
    <property type="protein sequence ID" value="MFC4197086.1"/>
    <property type="molecule type" value="Genomic_DNA"/>
</dbReference>
<name>A0ABV8NMH7_9SPHI</name>
<accession>A0ABV8NMH7</accession>
<reference evidence="2" key="1">
    <citation type="journal article" date="2019" name="Int. J. Syst. Evol. Microbiol.">
        <title>The Global Catalogue of Microorganisms (GCM) 10K type strain sequencing project: providing services to taxonomists for standard genome sequencing and annotation.</title>
        <authorList>
            <consortium name="The Broad Institute Genomics Platform"/>
            <consortium name="The Broad Institute Genome Sequencing Center for Infectious Disease"/>
            <person name="Wu L."/>
            <person name="Ma J."/>
        </authorList>
    </citation>
    <scope>NUCLEOTIDE SEQUENCE [LARGE SCALE GENOMIC DNA]</scope>
    <source>
        <strain evidence="2">CCM 8689</strain>
    </source>
</reference>
<organism evidence="1 2">
    <name type="scientific">Pedobacter jamesrossensis</name>
    <dbReference type="NCBI Taxonomy" id="1908238"/>
    <lineage>
        <taxon>Bacteria</taxon>
        <taxon>Pseudomonadati</taxon>
        <taxon>Bacteroidota</taxon>
        <taxon>Sphingobacteriia</taxon>
        <taxon>Sphingobacteriales</taxon>
        <taxon>Sphingobacteriaceae</taxon>
        <taxon>Pedobacter</taxon>
    </lineage>
</organism>
<gene>
    <name evidence="1" type="ORF">ACFOUY_10280</name>
</gene>
<protein>
    <recommendedName>
        <fullName evidence="3">Phosphoribosylpyrophosphate synthetase</fullName>
    </recommendedName>
</protein>
<evidence type="ECO:0000313" key="2">
    <source>
        <dbReference type="Proteomes" id="UP001595792"/>
    </source>
</evidence>
<evidence type="ECO:0008006" key="3">
    <source>
        <dbReference type="Google" id="ProtNLM"/>
    </source>
</evidence>
<evidence type="ECO:0000313" key="1">
    <source>
        <dbReference type="EMBL" id="MFC4197086.1"/>
    </source>
</evidence>
<dbReference type="Proteomes" id="UP001595792">
    <property type="component" value="Unassembled WGS sequence"/>
</dbReference>
<keyword evidence="2" id="KW-1185">Reference proteome</keyword>